<evidence type="ECO:0000313" key="4">
    <source>
        <dbReference type="Proteomes" id="UP001596542"/>
    </source>
</evidence>
<dbReference type="EMBL" id="JBHTBU010000001">
    <property type="protein sequence ID" value="MFC7286807.1"/>
    <property type="molecule type" value="Genomic_DNA"/>
</dbReference>
<accession>A0ABW2I787</accession>
<feature type="chain" id="PRO_5045063727" description="DNA repair protein" evidence="2">
    <location>
        <begin position="35"/>
        <end position="227"/>
    </location>
</feature>
<organism evidence="3 4">
    <name type="scientific">Herminiimonas glaciei</name>
    <dbReference type="NCBI Taxonomy" id="523788"/>
    <lineage>
        <taxon>Bacteria</taxon>
        <taxon>Pseudomonadati</taxon>
        <taxon>Pseudomonadota</taxon>
        <taxon>Betaproteobacteria</taxon>
        <taxon>Burkholderiales</taxon>
        <taxon>Oxalobacteraceae</taxon>
        <taxon>Herminiimonas</taxon>
    </lineage>
</organism>
<evidence type="ECO:0008006" key="5">
    <source>
        <dbReference type="Google" id="ProtNLM"/>
    </source>
</evidence>
<sequence length="227" mass="24970">MSSHFLPRRAVRFATLRPLAAAVVVLLASGTAQAQNQSMEERLRAQLRITTTQLQQAQNELAAFKGGAGPASTPADIDKVKKDLASSQAAERQAREKLSGMKHQNQVELDKANAQITQYRGAYDELLKLARATEAERQRLAGESMSQAQAAMQCKAKNVQLYETGQEILRAYETQDMGTLMSARQPFAAQSRVKLDEIAQQYGDKLYEGRFEIGGSNTPAAEQPRSQ</sequence>
<protein>
    <recommendedName>
        <fullName evidence="5">DNA repair protein</fullName>
    </recommendedName>
</protein>
<dbReference type="Proteomes" id="UP001596542">
    <property type="component" value="Unassembled WGS sequence"/>
</dbReference>
<comment type="caution">
    <text evidence="3">The sequence shown here is derived from an EMBL/GenBank/DDBJ whole genome shotgun (WGS) entry which is preliminary data.</text>
</comment>
<gene>
    <name evidence="3" type="ORF">ACFQPC_02045</name>
</gene>
<name>A0ABW2I787_9BURK</name>
<keyword evidence="2" id="KW-0732">Signal</keyword>
<reference evidence="4" key="1">
    <citation type="journal article" date="2019" name="Int. J. Syst. Evol. Microbiol.">
        <title>The Global Catalogue of Microorganisms (GCM) 10K type strain sequencing project: providing services to taxonomists for standard genome sequencing and annotation.</title>
        <authorList>
            <consortium name="The Broad Institute Genomics Platform"/>
            <consortium name="The Broad Institute Genome Sequencing Center for Infectious Disease"/>
            <person name="Wu L."/>
            <person name="Ma J."/>
        </authorList>
    </citation>
    <scope>NUCLEOTIDE SEQUENCE [LARGE SCALE GENOMIC DNA]</scope>
    <source>
        <strain evidence="4">KACC 12508</strain>
    </source>
</reference>
<keyword evidence="4" id="KW-1185">Reference proteome</keyword>
<evidence type="ECO:0000256" key="1">
    <source>
        <dbReference type="SAM" id="MobiDB-lite"/>
    </source>
</evidence>
<evidence type="ECO:0000313" key="3">
    <source>
        <dbReference type="EMBL" id="MFC7286807.1"/>
    </source>
</evidence>
<proteinExistence type="predicted"/>
<evidence type="ECO:0000256" key="2">
    <source>
        <dbReference type="SAM" id="SignalP"/>
    </source>
</evidence>
<feature type="signal peptide" evidence="2">
    <location>
        <begin position="1"/>
        <end position="34"/>
    </location>
</feature>
<dbReference type="RefSeq" id="WP_382269983.1">
    <property type="nucleotide sequence ID" value="NZ_JBHTBU010000001.1"/>
</dbReference>
<feature type="region of interest" description="Disordered" evidence="1">
    <location>
        <begin position="65"/>
        <end position="105"/>
    </location>
</feature>